<accession>A0AAE9Z3E0</accession>
<comment type="similarity">
    <text evidence="3">Belongs to the methyl-accepting chemotaxis (MCP) protein family.</text>
</comment>
<dbReference type="EMBL" id="CP059733">
    <property type="protein sequence ID" value="WDE05823.1"/>
    <property type="molecule type" value="Genomic_DNA"/>
</dbReference>
<dbReference type="Pfam" id="PF00015">
    <property type="entry name" value="MCPsignal"/>
    <property type="match status" value="1"/>
</dbReference>
<evidence type="ECO:0000256" key="5">
    <source>
        <dbReference type="SAM" id="Phobius"/>
    </source>
</evidence>
<dbReference type="RefSeq" id="WP_044836728.1">
    <property type="nucleotide sequence ID" value="NZ_CP059733.1"/>
</dbReference>
<evidence type="ECO:0000313" key="8">
    <source>
        <dbReference type="EMBL" id="WDE05823.1"/>
    </source>
</evidence>
<reference evidence="8 9" key="1">
    <citation type="journal article" date="2015" name="Genome Announc.">
        <title>Draft Genome Sequences of Marine Isolates of Thalassomonas viridans and Thalassomonas actiniarum.</title>
        <authorList>
            <person name="Olonade I."/>
            <person name="van Zyl L.J."/>
            <person name="Trindade M."/>
        </authorList>
    </citation>
    <scope>NUCLEOTIDE SEQUENCE [LARGE SCALE GENOMIC DNA]</scope>
    <source>
        <strain evidence="8 9">XOM25</strain>
    </source>
</reference>
<dbReference type="AlphaFoldDB" id="A0AAE9Z3E0"/>
<evidence type="ECO:0000256" key="4">
    <source>
        <dbReference type="PROSITE-ProRule" id="PRU00284"/>
    </source>
</evidence>
<dbReference type="KEGG" id="tvd:SG34_002495"/>
<gene>
    <name evidence="8" type="ORF">SG34_002495</name>
</gene>
<evidence type="ECO:0000313" key="9">
    <source>
        <dbReference type="Proteomes" id="UP000032352"/>
    </source>
</evidence>
<evidence type="ECO:0000256" key="2">
    <source>
        <dbReference type="ARBA" id="ARBA00023224"/>
    </source>
</evidence>
<evidence type="ECO:0000259" key="6">
    <source>
        <dbReference type="PROSITE" id="PS50111"/>
    </source>
</evidence>
<evidence type="ECO:0000256" key="1">
    <source>
        <dbReference type="ARBA" id="ARBA00004370"/>
    </source>
</evidence>
<dbReference type="InterPro" id="IPR024478">
    <property type="entry name" value="HlyB_4HB_MCP"/>
</dbReference>
<name>A0AAE9Z3E0_9GAMM</name>
<dbReference type="InterPro" id="IPR003660">
    <property type="entry name" value="HAMP_dom"/>
</dbReference>
<dbReference type="PANTHER" id="PTHR32089:SF112">
    <property type="entry name" value="LYSOZYME-LIKE PROTEIN-RELATED"/>
    <property type="match status" value="1"/>
</dbReference>
<dbReference type="GO" id="GO:0016020">
    <property type="term" value="C:membrane"/>
    <property type="evidence" value="ECO:0007669"/>
    <property type="project" value="UniProtKB-SubCell"/>
</dbReference>
<dbReference type="Pfam" id="PF00672">
    <property type="entry name" value="HAMP"/>
    <property type="match status" value="1"/>
</dbReference>
<keyword evidence="5" id="KW-1133">Transmembrane helix</keyword>
<evidence type="ECO:0000256" key="3">
    <source>
        <dbReference type="ARBA" id="ARBA00029447"/>
    </source>
</evidence>
<dbReference type="FunFam" id="1.10.287.950:FF:000001">
    <property type="entry name" value="Methyl-accepting chemotaxis sensory transducer"/>
    <property type="match status" value="1"/>
</dbReference>
<keyword evidence="5" id="KW-0812">Transmembrane</keyword>
<dbReference type="GO" id="GO:0007165">
    <property type="term" value="P:signal transduction"/>
    <property type="evidence" value="ECO:0007669"/>
    <property type="project" value="UniProtKB-KW"/>
</dbReference>
<evidence type="ECO:0000259" key="7">
    <source>
        <dbReference type="PROSITE" id="PS50885"/>
    </source>
</evidence>
<feature type="transmembrane region" description="Helical" evidence="5">
    <location>
        <begin position="9"/>
        <end position="31"/>
    </location>
</feature>
<dbReference type="Pfam" id="PF12729">
    <property type="entry name" value="4HB_MCP_1"/>
    <property type="match status" value="1"/>
</dbReference>
<dbReference type="SMART" id="SM00304">
    <property type="entry name" value="HAMP"/>
    <property type="match status" value="1"/>
</dbReference>
<dbReference type="CDD" id="cd11386">
    <property type="entry name" value="MCP_signal"/>
    <property type="match status" value="1"/>
</dbReference>
<dbReference type="PANTHER" id="PTHR32089">
    <property type="entry name" value="METHYL-ACCEPTING CHEMOTAXIS PROTEIN MCPB"/>
    <property type="match status" value="1"/>
</dbReference>
<dbReference type="PROSITE" id="PS50111">
    <property type="entry name" value="CHEMOTAXIS_TRANSDUC_2"/>
    <property type="match status" value="1"/>
</dbReference>
<organism evidence="8 9">
    <name type="scientific">Thalassomonas viridans</name>
    <dbReference type="NCBI Taxonomy" id="137584"/>
    <lineage>
        <taxon>Bacteria</taxon>
        <taxon>Pseudomonadati</taxon>
        <taxon>Pseudomonadota</taxon>
        <taxon>Gammaproteobacteria</taxon>
        <taxon>Alteromonadales</taxon>
        <taxon>Colwelliaceae</taxon>
        <taxon>Thalassomonas</taxon>
    </lineage>
</organism>
<sequence>MKLTIGKKLGLSFGVILFLMVISGGVTYILILDNEKIQHQVVNLRMKTVLLGKDVTNGINTSLAALRGYMILGKDPAKADLMRNARARAWQTIEVSIKQFQQLAQNWTVPANVRRLQDIRQELAVFKQAQQEIEDIAHASENIPSYDMLLSQAAPKADIILASITAIIDEESGLEATAARKNLLKNLADTRGSFAIGLANIRAYLLSGDEKFKDNFTARWQVNEARVNTINNSQLELFTDTQREHWQTFMQTRQQFSPLPENMFALRSAPDWNKANHWLGAKAAPTAQKILVLLDEMKVSQEQLLQTDVEEAADLVQALKTCLIILTLISLAIGVGCALVFSKDLLQRLAVILARADKIAGGDMTGKDLAIKGQDELANLTVAVNKMSDSLKSLVQQTANSMVDASKGTDKISSANRDMATSIESQAGQMAQIAAAIEELSTSSVEVSGNCNEASQSASDAASLAQSGGDIVKQTLTHMEAIKVAFDNSATAIATVSKHSKEIEDILNVIRGIADQTNLLALNAAIEAARAGEQGRGFAVVADEVRQLASRTTSATVEVETAIDTMRRETDNAVVLINESGSEIENGVEMSNKAAGSLEDIITSVDQVVAKIQAIAATAEQQTMTTAEIAQNADTVSGITQQVQAGVGNVVELSDNVTRDTSDRSAKLLAMI</sequence>
<keyword evidence="2 4" id="KW-0807">Transducer</keyword>
<dbReference type="Gene3D" id="1.10.287.950">
    <property type="entry name" value="Methyl-accepting chemotaxis protein"/>
    <property type="match status" value="1"/>
</dbReference>
<comment type="subcellular location">
    <subcellularLocation>
        <location evidence="1">Membrane</location>
    </subcellularLocation>
</comment>
<dbReference type="GO" id="GO:0006935">
    <property type="term" value="P:chemotaxis"/>
    <property type="evidence" value="ECO:0007669"/>
    <property type="project" value="UniProtKB-ARBA"/>
</dbReference>
<feature type="transmembrane region" description="Helical" evidence="5">
    <location>
        <begin position="323"/>
        <end position="341"/>
    </location>
</feature>
<dbReference type="InterPro" id="IPR004089">
    <property type="entry name" value="MCPsignal_dom"/>
</dbReference>
<dbReference type="PROSITE" id="PS50885">
    <property type="entry name" value="HAMP"/>
    <property type="match status" value="1"/>
</dbReference>
<dbReference type="SUPFAM" id="SSF58104">
    <property type="entry name" value="Methyl-accepting chemotaxis protein (MCP) signaling domain"/>
    <property type="match status" value="1"/>
</dbReference>
<keyword evidence="9" id="KW-1185">Reference proteome</keyword>
<dbReference type="Proteomes" id="UP000032352">
    <property type="component" value="Chromosome"/>
</dbReference>
<dbReference type="SMART" id="SM00283">
    <property type="entry name" value="MA"/>
    <property type="match status" value="1"/>
</dbReference>
<reference evidence="8 9" key="2">
    <citation type="journal article" date="2022" name="Mar. Drugs">
        <title>Bioassay-Guided Fractionation Leads to the Detection of Cholic Acid Generated by the Rare Thalassomonas sp.</title>
        <authorList>
            <person name="Pheiffer F."/>
            <person name="Schneider Y.K."/>
            <person name="Hansen E.H."/>
            <person name="Andersen J.H."/>
            <person name="Isaksson J."/>
            <person name="Busche T."/>
            <person name="R C."/>
            <person name="Kalinowski J."/>
            <person name="Zyl L.V."/>
            <person name="Trindade M."/>
        </authorList>
    </citation>
    <scope>NUCLEOTIDE SEQUENCE [LARGE SCALE GENOMIC DNA]</scope>
    <source>
        <strain evidence="8 9">XOM25</strain>
    </source>
</reference>
<feature type="domain" description="Methyl-accepting transducer" evidence="6">
    <location>
        <begin position="401"/>
        <end position="637"/>
    </location>
</feature>
<protein>
    <submittedName>
        <fullName evidence="8">Methyl-accepting chemotaxis protein</fullName>
    </submittedName>
</protein>
<dbReference type="CDD" id="cd06225">
    <property type="entry name" value="HAMP"/>
    <property type="match status" value="1"/>
</dbReference>
<keyword evidence="5" id="KW-0472">Membrane</keyword>
<proteinExistence type="inferred from homology"/>
<feature type="domain" description="HAMP" evidence="7">
    <location>
        <begin position="343"/>
        <end position="396"/>
    </location>
</feature>